<keyword evidence="8" id="KW-1185">Reference proteome</keyword>
<reference evidence="8 9" key="1">
    <citation type="submission" date="2019-11" db="EMBL/GenBank/DDBJ databases">
        <authorList>
            <person name="Cho J.-C."/>
        </authorList>
    </citation>
    <scope>NUCLEOTIDE SEQUENCE [LARGE SCALE GENOMIC DNA]</scope>
    <source>
        <strain evidence="7 8">JH1073</strain>
        <strain evidence="6 9">JH702</strain>
    </source>
</reference>
<dbReference type="PRINTS" id="PR00100">
    <property type="entry name" value="AOTCASE"/>
</dbReference>
<dbReference type="PRINTS" id="PR00102">
    <property type="entry name" value="OTCASE"/>
</dbReference>
<keyword evidence="1 3" id="KW-0808">Transferase</keyword>
<dbReference type="EMBL" id="CP046147">
    <property type="protein sequence ID" value="WFG40245.1"/>
    <property type="molecule type" value="Genomic_DNA"/>
</dbReference>
<evidence type="ECO:0000256" key="2">
    <source>
        <dbReference type="NCBIfam" id="TIGR00658"/>
    </source>
</evidence>
<dbReference type="GO" id="GO:0042450">
    <property type="term" value="P:L-arginine biosynthetic process via ornithine"/>
    <property type="evidence" value="ECO:0007669"/>
    <property type="project" value="UniProtKB-UniRule"/>
</dbReference>
<dbReference type="GO" id="GO:0019240">
    <property type="term" value="P:citrulline biosynthetic process"/>
    <property type="evidence" value="ECO:0007669"/>
    <property type="project" value="TreeGrafter"/>
</dbReference>
<comment type="similarity">
    <text evidence="3">Belongs to the aspartate/ornithine carbamoyltransferase superfamily.</text>
</comment>
<dbReference type="SUPFAM" id="SSF53671">
    <property type="entry name" value="Aspartate/ornithine carbamoyltransferase"/>
    <property type="match status" value="1"/>
</dbReference>
<dbReference type="AlphaFoldDB" id="A0AAJ5ZIY4"/>
<dbReference type="Proteomes" id="UP001219901">
    <property type="component" value="Chromosome"/>
</dbReference>
<dbReference type="NCBIfam" id="TIGR00658">
    <property type="entry name" value="orni_carb_tr"/>
    <property type="match status" value="1"/>
</dbReference>
<feature type="domain" description="Aspartate/ornithine carbamoyltransferase carbamoyl-P binding" evidence="5">
    <location>
        <begin position="4"/>
        <end position="139"/>
    </location>
</feature>
<protein>
    <recommendedName>
        <fullName evidence="2">Ornithine carbamoyltransferase</fullName>
        <ecNumber evidence="2">2.1.3.3</ecNumber>
    </recommendedName>
</protein>
<dbReference type="FunFam" id="3.40.50.1370:FF:000008">
    <property type="entry name" value="Ornithine carbamoyltransferase"/>
    <property type="match status" value="1"/>
</dbReference>
<gene>
    <name evidence="7" type="primary">argF</name>
    <name evidence="6" type="ORF">GKO46_09860</name>
    <name evidence="7" type="ORF">GKO48_11680</name>
</gene>
<sequence>MVNHFLKLSDIAPEEIQPILDRAIELKAGATSNALAGKSVAILFEKPSLRTKLSFWVGAEKLGGHPVHFSPEEVGLGKREPVADVAQVMSRMSDVAVIRTFAQETIEEFAANASIPVINALTDMEHPCQALADTQTITEQLGSVKGAKVAFIGDGNNVAVSLGYAVAGLGGNLTVASPDGYKLPAEDLEGANTYGAAAGGSVTQVTSPQEAVADADIVYTDVWTSMGQEAETAKRLVAFDGYQVNPALLDQAGPNVKFMHDLPAHPGEEISDGLLYDSRAVAFDQAENRLWAQAALMEKLI</sequence>
<dbReference type="Pfam" id="PF00185">
    <property type="entry name" value="OTCace"/>
    <property type="match status" value="1"/>
</dbReference>
<dbReference type="InterPro" id="IPR006130">
    <property type="entry name" value="Asp/Orn_carbamoylTrfase"/>
</dbReference>
<dbReference type="InterPro" id="IPR002292">
    <property type="entry name" value="Orn/put_carbamltrans"/>
</dbReference>
<dbReference type="InterPro" id="IPR006131">
    <property type="entry name" value="Asp_carbamoyltransf_Asp/Orn-bd"/>
</dbReference>
<dbReference type="Proteomes" id="UP001321249">
    <property type="component" value="Unassembled WGS sequence"/>
</dbReference>
<dbReference type="EMBL" id="WMBE01000003">
    <property type="protein sequence ID" value="MDG0867373.1"/>
    <property type="molecule type" value="Genomic_DNA"/>
</dbReference>
<name>A0AAJ5ZIY4_9CHLR</name>
<dbReference type="Pfam" id="PF02729">
    <property type="entry name" value="OTCace_N"/>
    <property type="match status" value="1"/>
</dbReference>
<dbReference type="PANTHER" id="PTHR45753:SF3">
    <property type="entry name" value="ORNITHINE TRANSCARBAMYLASE, MITOCHONDRIAL"/>
    <property type="match status" value="1"/>
</dbReference>
<reference evidence="8" key="3">
    <citation type="submission" date="2023-06" db="EMBL/GenBank/DDBJ databases">
        <title>Pangenomics reveal diversification of enzyme families and niche specialization in globally abundant SAR202 bacteria.</title>
        <authorList>
            <person name="Saw J.H.W."/>
        </authorList>
    </citation>
    <scope>NUCLEOTIDE SEQUENCE [LARGE SCALE GENOMIC DNA]</scope>
    <source>
        <strain evidence="8">JH1073</strain>
    </source>
</reference>
<dbReference type="NCBIfam" id="NF001986">
    <property type="entry name" value="PRK00779.1"/>
    <property type="match status" value="1"/>
</dbReference>
<evidence type="ECO:0000259" key="4">
    <source>
        <dbReference type="Pfam" id="PF00185"/>
    </source>
</evidence>
<evidence type="ECO:0000259" key="5">
    <source>
        <dbReference type="Pfam" id="PF02729"/>
    </source>
</evidence>
<evidence type="ECO:0000313" key="6">
    <source>
        <dbReference type="EMBL" id="MDG0867373.1"/>
    </source>
</evidence>
<proteinExistence type="inferred from homology"/>
<evidence type="ECO:0000313" key="7">
    <source>
        <dbReference type="EMBL" id="WFG40245.1"/>
    </source>
</evidence>
<dbReference type="InterPro" id="IPR036901">
    <property type="entry name" value="Asp/Orn_carbamoylTrfase_sf"/>
</dbReference>
<evidence type="ECO:0000256" key="3">
    <source>
        <dbReference type="RuleBase" id="RU003634"/>
    </source>
</evidence>
<dbReference type="PANTHER" id="PTHR45753">
    <property type="entry name" value="ORNITHINE CARBAMOYLTRANSFERASE, MITOCHONDRIAL"/>
    <property type="match status" value="1"/>
</dbReference>
<organism evidence="7 8">
    <name type="scientific">Candidatus Lucifugimonas marina</name>
    <dbReference type="NCBI Taxonomy" id="3038979"/>
    <lineage>
        <taxon>Bacteria</taxon>
        <taxon>Bacillati</taxon>
        <taxon>Chloroflexota</taxon>
        <taxon>Dehalococcoidia</taxon>
        <taxon>SAR202 cluster</taxon>
        <taxon>Candidatus Lucifugimonadales</taxon>
        <taxon>Candidatus Lucifugimonadaceae</taxon>
        <taxon>Candidatus Lucifugimonas</taxon>
    </lineage>
</organism>
<evidence type="ECO:0000313" key="9">
    <source>
        <dbReference type="Proteomes" id="UP001321249"/>
    </source>
</evidence>
<evidence type="ECO:0000256" key="1">
    <source>
        <dbReference type="ARBA" id="ARBA00022679"/>
    </source>
</evidence>
<reference evidence="7" key="2">
    <citation type="journal article" date="2023" name="Nat. Commun.">
        <title>Cultivation of marine bacteria of the SAR202 clade.</title>
        <authorList>
            <person name="Lim Y."/>
            <person name="Seo J.H."/>
            <person name="Giovannoni S.J."/>
            <person name="Kang I."/>
            <person name="Cho J.C."/>
        </authorList>
    </citation>
    <scope>NUCLEOTIDE SEQUENCE</scope>
    <source>
        <strain evidence="7">JH1073</strain>
    </source>
</reference>
<dbReference type="GO" id="GO:0004585">
    <property type="term" value="F:ornithine carbamoyltransferase activity"/>
    <property type="evidence" value="ECO:0007669"/>
    <property type="project" value="UniProtKB-UniRule"/>
</dbReference>
<evidence type="ECO:0000313" key="8">
    <source>
        <dbReference type="Proteomes" id="UP001219901"/>
    </source>
</evidence>
<dbReference type="EC" id="2.1.3.3" evidence="2"/>
<dbReference type="RefSeq" id="WP_342825679.1">
    <property type="nucleotide sequence ID" value="NZ_CP046146.1"/>
</dbReference>
<accession>A0AAJ5ZIY4</accession>
<dbReference type="Gene3D" id="3.40.50.1370">
    <property type="entry name" value="Aspartate/ornithine carbamoyltransferase"/>
    <property type="match status" value="2"/>
</dbReference>
<dbReference type="InterPro" id="IPR006132">
    <property type="entry name" value="Asp/Orn_carbamoyltranf_P-bd"/>
</dbReference>
<feature type="domain" description="Aspartate/ornithine carbamoyltransferase Asp/Orn-binding" evidence="4">
    <location>
        <begin position="145"/>
        <end position="298"/>
    </location>
</feature>
<dbReference type="GO" id="GO:0016597">
    <property type="term" value="F:amino acid binding"/>
    <property type="evidence" value="ECO:0007669"/>
    <property type="project" value="InterPro"/>
</dbReference>